<reference evidence="1 2" key="1">
    <citation type="submission" date="2017-06" db="EMBL/GenBank/DDBJ databases">
        <title>Ant-infecting Ophiocordyceps genomes reveal a high diversity of potential behavioral manipulation genes and a possible major role for enterotoxins.</title>
        <authorList>
            <person name="De Bekker C."/>
            <person name="Evans H.C."/>
            <person name="Brachmann A."/>
            <person name="Hughes D.P."/>
        </authorList>
    </citation>
    <scope>NUCLEOTIDE SEQUENCE [LARGE SCALE GENOMIC DNA]</scope>
    <source>
        <strain evidence="1 2">Map64</strain>
    </source>
</reference>
<comment type="caution">
    <text evidence="1">The sequence shown here is derived from an EMBL/GenBank/DDBJ whole genome shotgun (WGS) entry which is preliminary data.</text>
</comment>
<keyword evidence="2" id="KW-1185">Reference proteome</keyword>
<dbReference type="AlphaFoldDB" id="A0A2C5Y3W0"/>
<name>A0A2C5Y3W0_9HYPO</name>
<evidence type="ECO:0000313" key="1">
    <source>
        <dbReference type="EMBL" id="PHH61912.1"/>
    </source>
</evidence>
<sequence>MRLRIQVAFIDLSAAQSSLTALFDSCPFADSVLTAQLSYRRLRFAFGNFKTLVDYALKSASRSSSAACF</sequence>
<evidence type="ECO:0000313" key="2">
    <source>
        <dbReference type="Proteomes" id="UP000226192"/>
    </source>
</evidence>
<gene>
    <name evidence="1" type="ORF">CDD81_7717</name>
</gene>
<proteinExistence type="predicted"/>
<accession>A0A2C5Y3W0</accession>
<protein>
    <submittedName>
        <fullName evidence="1">Uncharacterized protein</fullName>
    </submittedName>
</protein>
<dbReference type="Proteomes" id="UP000226192">
    <property type="component" value="Unassembled WGS sequence"/>
</dbReference>
<organism evidence="1 2">
    <name type="scientific">Ophiocordyceps australis</name>
    <dbReference type="NCBI Taxonomy" id="1399860"/>
    <lineage>
        <taxon>Eukaryota</taxon>
        <taxon>Fungi</taxon>
        <taxon>Dikarya</taxon>
        <taxon>Ascomycota</taxon>
        <taxon>Pezizomycotina</taxon>
        <taxon>Sordariomycetes</taxon>
        <taxon>Hypocreomycetidae</taxon>
        <taxon>Hypocreales</taxon>
        <taxon>Ophiocordycipitaceae</taxon>
        <taxon>Ophiocordyceps</taxon>
    </lineage>
</organism>
<dbReference type="EMBL" id="NJET01000087">
    <property type="protein sequence ID" value="PHH61912.1"/>
    <property type="molecule type" value="Genomic_DNA"/>
</dbReference>